<evidence type="ECO:0000313" key="4">
    <source>
        <dbReference type="Proteomes" id="UP001183824"/>
    </source>
</evidence>
<dbReference type="InterPro" id="IPR003346">
    <property type="entry name" value="Transposase_20"/>
</dbReference>
<dbReference type="RefSeq" id="WP_311714496.1">
    <property type="nucleotide sequence ID" value="NZ_JAVREZ010000004.1"/>
</dbReference>
<dbReference type="InterPro" id="IPR047650">
    <property type="entry name" value="Transpos_IS110"/>
</dbReference>
<keyword evidence="4" id="KW-1185">Reference proteome</keyword>
<sequence length="386" mass="42098">MSGHGLTQQRRVPAAVPEVGVSAVDVLSSGREERTPVILLGVDPHKSTHTATAVDPVSNQQAGSLRIEASLAEYRRLLTWGRRWPQRRWVVENANGLGRHLAQWLVARGETVIDVPASATSRVRQLTRGGGRKNDRIDAAAAAAATAHIHGDGREVNMDDHSTALALLDERRVNLAQARVRTVNQLHAVLRDLLPGGAPPQLLADQAAALLRTVRPAGDAEKVRKDLARDLVTEIRALDKRLAENAVRMEELVESSGSRLMNTPGVGPVLAARLVGRVGRASRFATAAAFANYTGVAPVEIASADKARHRLSRSGDRQLNSVLHTIAITQIRMPSAPGHAYYQRELSEGKTPREAKRCLKRRLADHVWRVMIADERRSKHPLPQAT</sequence>
<dbReference type="PANTHER" id="PTHR33055">
    <property type="entry name" value="TRANSPOSASE FOR INSERTION SEQUENCE ELEMENT IS1111A"/>
    <property type="match status" value="1"/>
</dbReference>
<gene>
    <name evidence="3" type="ORF">RNB18_14445</name>
</gene>
<dbReference type="Proteomes" id="UP001183824">
    <property type="component" value="Unassembled WGS sequence"/>
</dbReference>
<evidence type="ECO:0000259" key="1">
    <source>
        <dbReference type="Pfam" id="PF01548"/>
    </source>
</evidence>
<evidence type="ECO:0000259" key="2">
    <source>
        <dbReference type="Pfam" id="PF02371"/>
    </source>
</evidence>
<dbReference type="Pfam" id="PF01548">
    <property type="entry name" value="DEDD_Tnp_IS110"/>
    <property type="match status" value="1"/>
</dbReference>
<dbReference type="EMBL" id="JAVREZ010000004">
    <property type="protein sequence ID" value="MDT0481373.1"/>
    <property type="molecule type" value="Genomic_DNA"/>
</dbReference>
<dbReference type="NCBIfam" id="NF033542">
    <property type="entry name" value="transpos_IS110"/>
    <property type="match status" value="1"/>
</dbReference>
<comment type="caution">
    <text evidence="3">The sequence shown here is derived from an EMBL/GenBank/DDBJ whole genome shotgun (WGS) entry which is preliminary data.</text>
</comment>
<dbReference type="InterPro" id="IPR002525">
    <property type="entry name" value="Transp_IS110-like_N"/>
</dbReference>
<accession>A0ABU2V737</accession>
<dbReference type="PANTHER" id="PTHR33055:SF16">
    <property type="entry name" value="TRANSPOSASE FOR INSERTION SEQUENCE ELEMENT IS1547"/>
    <property type="match status" value="1"/>
</dbReference>
<organism evidence="3 4">
    <name type="scientific">Streptomyces doebereineriae</name>
    <dbReference type="NCBI Taxonomy" id="3075528"/>
    <lineage>
        <taxon>Bacteria</taxon>
        <taxon>Bacillati</taxon>
        <taxon>Actinomycetota</taxon>
        <taxon>Actinomycetes</taxon>
        <taxon>Kitasatosporales</taxon>
        <taxon>Streptomycetaceae</taxon>
        <taxon>Streptomyces</taxon>
    </lineage>
</organism>
<reference evidence="4" key="1">
    <citation type="submission" date="2023-07" db="EMBL/GenBank/DDBJ databases">
        <title>30 novel species of actinomycetes from the DSMZ collection.</title>
        <authorList>
            <person name="Nouioui I."/>
        </authorList>
    </citation>
    <scope>NUCLEOTIDE SEQUENCE [LARGE SCALE GENOMIC DNA]</scope>
    <source>
        <strain evidence="4">DSM 41640</strain>
    </source>
</reference>
<dbReference type="Pfam" id="PF02371">
    <property type="entry name" value="Transposase_20"/>
    <property type="match status" value="1"/>
</dbReference>
<feature type="domain" description="Transposase IS110-like N-terminal" evidence="1">
    <location>
        <begin position="40"/>
        <end position="195"/>
    </location>
</feature>
<evidence type="ECO:0000313" key="3">
    <source>
        <dbReference type="EMBL" id="MDT0481373.1"/>
    </source>
</evidence>
<proteinExistence type="predicted"/>
<name>A0ABU2V737_9ACTN</name>
<protein>
    <submittedName>
        <fullName evidence="3">IS110 family transposase</fullName>
    </submittedName>
</protein>
<feature type="domain" description="Transposase IS116/IS110/IS902 C-terminal" evidence="2">
    <location>
        <begin position="258"/>
        <end position="343"/>
    </location>
</feature>